<feature type="compositionally biased region" description="Basic and acidic residues" evidence="1">
    <location>
        <begin position="1"/>
        <end position="13"/>
    </location>
</feature>
<feature type="region of interest" description="Disordered" evidence="1">
    <location>
        <begin position="223"/>
        <end position="243"/>
    </location>
</feature>
<accession>A0A1S9REI7</accession>
<evidence type="ECO:0000259" key="2">
    <source>
        <dbReference type="PROSITE" id="PS50090"/>
    </source>
</evidence>
<dbReference type="InterPro" id="IPR009057">
    <property type="entry name" value="Homeodomain-like_sf"/>
</dbReference>
<sequence>MLEPPYPKDRGSESFDFEDSLCFDDPPRSGDGKSRMTFEPIVPDSEHQSLDFDSSSWDLVFTPNQHSQSGFLESSIEMGHFPEDPTIDPAILNNDNSRDLEQAQTTGTTPVAAVIPGKLSVEHSQSPVRDSHRHSRRHGTRTSVKAGRLPAKISKVSVAIDDRPKSRASQSTPELGCKNVSFPTLRAQFSALSVEERLQFLSWLFEGALSHCFHWPPRREKISKSRSQHAGESAQAQEIGCTPPRKGLSWSEEEIRLLVKLREEENLAWSEVFKQFSQKFPGRTKGSIQVYWSTKLGKRQSLPTAKSI</sequence>
<name>A0A1S9REI7_PENBI</name>
<reference evidence="4" key="1">
    <citation type="submission" date="2015-09" db="EMBL/GenBank/DDBJ databases">
        <authorList>
            <person name="Fill T.P."/>
            <person name="Baretta J.F."/>
            <person name="de Almeida L.G."/>
            <person name="Rocha M."/>
            <person name="de Souza D.H."/>
            <person name="Malavazi I."/>
            <person name="Cerdeira L.T."/>
            <person name="Hong H."/>
            <person name="Samborskyy M."/>
            <person name="de Vasconcelos A.T."/>
            <person name="Leadlay P."/>
            <person name="Rodrigues-Filho E."/>
        </authorList>
    </citation>
    <scope>NUCLEOTIDE SEQUENCE [LARGE SCALE GENOMIC DNA]</scope>
    <source>
        <strain evidence="4">LaBioMMi 136</strain>
    </source>
</reference>
<proteinExistence type="predicted"/>
<dbReference type="CDD" id="cd00167">
    <property type="entry name" value="SANT"/>
    <property type="match status" value="1"/>
</dbReference>
<evidence type="ECO:0000256" key="1">
    <source>
        <dbReference type="SAM" id="MobiDB-lite"/>
    </source>
</evidence>
<protein>
    <recommendedName>
        <fullName evidence="2">Myb-like domain-containing protein</fullName>
    </recommendedName>
</protein>
<dbReference type="Proteomes" id="UP000190744">
    <property type="component" value="Unassembled WGS sequence"/>
</dbReference>
<feature type="compositionally biased region" description="Basic and acidic residues" evidence="1">
    <location>
        <begin position="25"/>
        <end position="36"/>
    </location>
</feature>
<dbReference type="SUPFAM" id="SSF46689">
    <property type="entry name" value="Homeodomain-like"/>
    <property type="match status" value="1"/>
</dbReference>
<comment type="caution">
    <text evidence="3">The sequence shown here is derived from an EMBL/GenBank/DDBJ whole genome shotgun (WGS) entry which is preliminary data.</text>
</comment>
<organism evidence="3 4">
    <name type="scientific">Penicillium brasilianum</name>
    <dbReference type="NCBI Taxonomy" id="104259"/>
    <lineage>
        <taxon>Eukaryota</taxon>
        <taxon>Fungi</taxon>
        <taxon>Dikarya</taxon>
        <taxon>Ascomycota</taxon>
        <taxon>Pezizomycotina</taxon>
        <taxon>Eurotiomycetes</taxon>
        <taxon>Eurotiomycetidae</taxon>
        <taxon>Eurotiales</taxon>
        <taxon>Aspergillaceae</taxon>
        <taxon>Penicillium</taxon>
    </lineage>
</organism>
<feature type="domain" description="Myb-like" evidence="2">
    <location>
        <begin position="242"/>
        <end position="296"/>
    </location>
</feature>
<dbReference type="Gene3D" id="1.10.10.60">
    <property type="entry name" value="Homeodomain-like"/>
    <property type="match status" value="1"/>
</dbReference>
<dbReference type="EMBL" id="LJBN01000193">
    <property type="protein sequence ID" value="OOQ83690.1"/>
    <property type="molecule type" value="Genomic_DNA"/>
</dbReference>
<feature type="compositionally biased region" description="Basic residues" evidence="1">
    <location>
        <begin position="131"/>
        <end position="140"/>
    </location>
</feature>
<dbReference type="SMART" id="SM00717">
    <property type="entry name" value="SANT"/>
    <property type="match status" value="1"/>
</dbReference>
<gene>
    <name evidence="3" type="ORF">PEBR_33475</name>
</gene>
<dbReference type="InterPro" id="IPR001005">
    <property type="entry name" value="SANT/Myb"/>
</dbReference>
<evidence type="ECO:0000313" key="4">
    <source>
        <dbReference type="Proteomes" id="UP000190744"/>
    </source>
</evidence>
<dbReference type="PROSITE" id="PS50090">
    <property type="entry name" value="MYB_LIKE"/>
    <property type="match status" value="1"/>
</dbReference>
<feature type="region of interest" description="Disordered" evidence="1">
    <location>
        <begin position="1"/>
        <end position="39"/>
    </location>
</feature>
<dbReference type="AlphaFoldDB" id="A0A1S9REI7"/>
<evidence type="ECO:0000313" key="3">
    <source>
        <dbReference type="EMBL" id="OOQ83690.1"/>
    </source>
</evidence>
<feature type="region of interest" description="Disordered" evidence="1">
    <location>
        <begin position="120"/>
        <end position="146"/>
    </location>
</feature>